<dbReference type="Proteomes" id="UP001556040">
    <property type="component" value="Unassembled WGS sequence"/>
</dbReference>
<proteinExistence type="predicted"/>
<evidence type="ECO:0000256" key="2">
    <source>
        <dbReference type="ARBA" id="ARBA00023136"/>
    </source>
</evidence>
<comment type="caution">
    <text evidence="4">The sequence shown here is derived from an EMBL/GenBank/DDBJ whole genome shotgun (WGS) entry which is preliminary data.</text>
</comment>
<sequence>MLNNVMSINDRLKEIKKEVNFSGVICLKNDHDTALESASGYYNRADELTNNINTRFGIASGCKLFTSIGICQLVEKGVISFDTKLKDCLDIECPNFDEEITIHHLLSHTSGIPDYFDEDVMDNFEDLWKERPMYLLKSLKDFLPMFQNNKMMFKPGERFYYNNAAFILLGLIIEQQTKVSFTDYIETNIFKRSGMNHSGYFSMDKLPKNTALGYIGNEDGSWRTNTYSIPVKGGADGGAYITAPDMVKFWEALFNYKLLSKRTADLLLTPHVQQKDNEYYGYGIWITKKDESIFKYHVMGYDPGVSFKSSAYPNHGIKLVVISNKGGGPYQITEEVEKSLV</sequence>
<protein>
    <submittedName>
        <fullName evidence="4">Serine hydrolase</fullName>
        <ecNumber evidence="4">3.-.-.-</ecNumber>
    </submittedName>
</protein>
<dbReference type="GO" id="GO:0016787">
    <property type="term" value="F:hydrolase activity"/>
    <property type="evidence" value="ECO:0007669"/>
    <property type="project" value="UniProtKB-KW"/>
</dbReference>
<evidence type="ECO:0000313" key="5">
    <source>
        <dbReference type="Proteomes" id="UP001556040"/>
    </source>
</evidence>
<dbReference type="EC" id="3.-.-.-" evidence="4"/>
<keyword evidence="2" id="KW-0472">Membrane</keyword>
<dbReference type="SUPFAM" id="SSF56601">
    <property type="entry name" value="beta-lactamase/transpeptidase-like"/>
    <property type="match status" value="1"/>
</dbReference>
<dbReference type="PANTHER" id="PTHR46825:SF11">
    <property type="entry name" value="PENICILLIN-BINDING PROTEIN 4"/>
    <property type="match status" value="1"/>
</dbReference>
<dbReference type="InterPro" id="IPR050491">
    <property type="entry name" value="AmpC-like"/>
</dbReference>
<dbReference type="Pfam" id="PF00144">
    <property type="entry name" value="Beta-lactamase"/>
    <property type="match status" value="1"/>
</dbReference>
<dbReference type="InterPro" id="IPR012338">
    <property type="entry name" value="Beta-lactam/transpept-like"/>
</dbReference>
<evidence type="ECO:0000256" key="1">
    <source>
        <dbReference type="ARBA" id="ARBA00004370"/>
    </source>
</evidence>
<feature type="domain" description="Beta-lactamase-related" evidence="3">
    <location>
        <begin position="23"/>
        <end position="328"/>
    </location>
</feature>
<keyword evidence="4" id="KW-0378">Hydrolase</keyword>
<accession>A0ABV3Q124</accession>
<evidence type="ECO:0000313" key="4">
    <source>
        <dbReference type="EMBL" id="MEW9501027.1"/>
    </source>
</evidence>
<dbReference type="Gene3D" id="3.40.710.10">
    <property type="entry name" value="DD-peptidase/beta-lactamase superfamily"/>
    <property type="match status" value="1"/>
</dbReference>
<dbReference type="InterPro" id="IPR001466">
    <property type="entry name" value="Beta-lactam-related"/>
</dbReference>
<name>A0ABV3Q124_9BACL</name>
<gene>
    <name evidence="4" type="ORF">AB1471_04320</name>
</gene>
<comment type="subcellular location">
    <subcellularLocation>
        <location evidence="1">Membrane</location>
    </subcellularLocation>
</comment>
<reference evidence="4 5" key="1">
    <citation type="journal article" date="1979" name="Int. J. Syst. Evol. Microbiol.">
        <title>Bacillus globisporus subsp. marinus subsp. nov.</title>
        <authorList>
            <person name="Liu H."/>
        </authorList>
    </citation>
    <scope>NUCLEOTIDE SEQUENCE [LARGE SCALE GENOMIC DNA]</scope>
    <source>
        <strain evidence="4 5">DSM 1297</strain>
    </source>
</reference>
<dbReference type="PANTHER" id="PTHR46825">
    <property type="entry name" value="D-ALANYL-D-ALANINE-CARBOXYPEPTIDASE/ENDOPEPTIDASE AMPH"/>
    <property type="match status" value="1"/>
</dbReference>
<keyword evidence="5" id="KW-1185">Reference proteome</keyword>
<evidence type="ECO:0000259" key="3">
    <source>
        <dbReference type="Pfam" id="PF00144"/>
    </source>
</evidence>
<dbReference type="EMBL" id="JBFMIA010000002">
    <property type="protein sequence ID" value="MEW9501027.1"/>
    <property type="molecule type" value="Genomic_DNA"/>
</dbReference>
<organism evidence="4 5">
    <name type="scientific">Jeotgalibacillus marinus</name>
    <dbReference type="NCBI Taxonomy" id="86667"/>
    <lineage>
        <taxon>Bacteria</taxon>
        <taxon>Bacillati</taxon>
        <taxon>Bacillota</taxon>
        <taxon>Bacilli</taxon>
        <taxon>Bacillales</taxon>
        <taxon>Caryophanaceae</taxon>
        <taxon>Jeotgalibacillus</taxon>
    </lineage>
</organism>
<dbReference type="RefSeq" id="WP_367778366.1">
    <property type="nucleotide sequence ID" value="NZ_JBFMIA010000002.1"/>
</dbReference>